<dbReference type="RefSeq" id="WP_268757920.1">
    <property type="nucleotide sequence ID" value="NZ_CP113836.1"/>
</dbReference>
<evidence type="ECO:0000313" key="2">
    <source>
        <dbReference type="Proteomes" id="UP001163203"/>
    </source>
</evidence>
<proteinExistence type="predicted"/>
<dbReference type="Proteomes" id="UP001163203">
    <property type="component" value="Chromosome"/>
</dbReference>
<protein>
    <submittedName>
        <fullName evidence="1">Uncharacterized protein</fullName>
    </submittedName>
</protein>
<reference evidence="1" key="1">
    <citation type="submission" date="2022-11" db="EMBL/GenBank/DDBJ databases">
        <authorList>
            <person name="Mo P."/>
        </authorList>
    </citation>
    <scope>NUCLEOTIDE SEQUENCE</scope>
    <source>
        <strain evidence="1">HUAS 11-8</strain>
    </source>
</reference>
<organism evidence="1 2">
    <name type="scientific">Amycolatopsis cynarae</name>
    <dbReference type="NCBI Taxonomy" id="2995223"/>
    <lineage>
        <taxon>Bacteria</taxon>
        <taxon>Bacillati</taxon>
        <taxon>Actinomycetota</taxon>
        <taxon>Actinomycetes</taxon>
        <taxon>Pseudonocardiales</taxon>
        <taxon>Pseudonocardiaceae</taxon>
        <taxon>Amycolatopsis</taxon>
    </lineage>
</organism>
<accession>A0ABY7B661</accession>
<name>A0ABY7B661_9PSEU</name>
<gene>
    <name evidence="1" type="ORF">ORV05_08655</name>
</gene>
<sequence>MPDDPEEALRRFDEWERGFVLPDLPYPPPPSGSRFLRDWLAERERAFPAWAASHGPADRWDFSPDSIDALATVVREETPTEELFRSPERADFAKGAEWYWGEVLRRARPSRWEYTPGEHDEHSPFLGYFWLQRLDVKASYTPLLNLVRMLELEDHRLLGELFREWMSW</sequence>
<evidence type="ECO:0000313" key="1">
    <source>
        <dbReference type="EMBL" id="WAL67825.1"/>
    </source>
</evidence>
<keyword evidence="2" id="KW-1185">Reference proteome</keyword>
<dbReference type="EMBL" id="CP113836">
    <property type="protein sequence ID" value="WAL67825.1"/>
    <property type="molecule type" value="Genomic_DNA"/>
</dbReference>